<reference evidence="6 7" key="1">
    <citation type="submission" date="2017-10" db="EMBL/GenBank/DDBJ databases">
        <title>Genome announcement of Methylocella silvestris TVC from permafrost.</title>
        <authorList>
            <person name="Wang J."/>
            <person name="Geng K."/>
            <person name="Ul-Haque F."/>
            <person name="Crombie A.T."/>
            <person name="Street L.E."/>
            <person name="Wookey P.A."/>
            <person name="Murrell J.C."/>
            <person name="Pratscher J."/>
        </authorList>
    </citation>
    <scope>NUCLEOTIDE SEQUENCE [LARGE SCALE GENOMIC DNA]</scope>
    <source>
        <strain evidence="6 7">TVC</strain>
    </source>
</reference>
<dbReference type="RefSeq" id="WP_102843296.1">
    <property type="nucleotide sequence ID" value="NZ_PDZR01000007.1"/>
</dbReference>
<evidence type="ECO:0000313" key="7">
    <source>
        <dbReference type="Proteomes" id="UP000236286"/>
    </source>
</evidence>
<dbReference type="Gene3D" id="2.140.10.10">
    <property type="entry name" value="Quinoprotein alcohol dehydrogenase-like superfamily"/>
    <property type="match status" value="1"/>
</dbReference>
<comment type="caution">
    <text evidence="6">The sequence shown here is derived from an EMBL/GenBank/DDBJ whole genome shotgun (WGS) entry which is preliminary data.</text>
</comment>
<comment type="cofactor">
    <cofactor evidence="1">
        <name>pyrroloquinoline quinone</name>
        <dbReference type="ChEBI" id="CHEBI:58442"/>
    </cofactor>
</comment>
<proteinExistence type="inferred from homology"/>
<dbReference type="SUPFAM" id="SSF50998">
    <property type="entry name" value="Quinoprotein alcohol dehydrogenase-like"/>
    <property type="match status" value="1"/>
</dbReference>
<feature type="domain" description="Pyrrolo-quinoline quinone repeat" evidence="5">
    <location>
        <begin position="49"/>
        <end position="168"/>
    </location>
</feature>
<comment type="similarity">
    <text evidence="2">Belongs to the bacterial PQQ dehydrogenase family.</text>
</comment>
<name>A0A2J7TI12_METSI</name>
<dbReference type="InterPro" id="IPR011047">
    <property type="entry name" value="Quinoprotein_ADH-like_sf"/>
</dbReference>
<keyword evidence="3" id="KW-0560">Oxidoreductase</keyword>
<dbReference type="PANTHER" id="PTHR32303">
    <property type="entry name" value="QUINOPROTEIN ALCOHOL DEHYDROGENASE (CYTOCHROME C)"/>
    <property type="match status" value="1"/>
</dbReference>
<organism evidence="6 7">
    <name type="scientific">Methylocella silvestris</name>
    <dbReference type="NCBI Taxonomy" id="199596"/>
    <lineage>
        <taxon>Bacteria</taxon>
        <taxon>Pseudomonadati</taxon>
        <taxon>Pseudomonadota</taxon>
        <taxon>Alphaproteobacteria</taxon>
        <taxon>Hyphomicrobiales</taxon>
        <taxon>Beijerinckiaceae</taxon>
        <taxon>Methylocella</taxon>
    </lineage>
</organism>
<evidence type="ECO:0000259" key="5">
    <source>
        <dbReference type="Pfam" id="PF01011"/>
    </source>
</evidence>
<gene>
    <name evidence="6" type="ORF">CR492_08375</name>
</gene>
<evidence type="ECO:0000256" key="2">
    <source>
        <dbReference type="ARBA" id="ARBA00008156"/>
    </source>
</evidence>
<dbReference type="InterPro" id="IPR002372">
    <property type="entry name" value="PQQ_rpt_dom"/>
</dbReference>
<dbReference type="InterPro" id="IPR018391">
    <property type="entry name" value="PQQ_b-propeller_rpt"/>
</dbReference>
<evidence type="ECO:0000256" key="4">
    <source>
        <dbReference type="SAM" id="SignalP"/>
    </source>
</evidence>
<dbReference type="Proteomes" id="UP000236286">
    <property type="component" value="Unassembled WGS sequence"/>
</dbReference>
<evidence type="ECO:0000313" key="6">
    <source>
        <dbReference type="EMBL" id="PNG26413.1"/>
    </source>
</evidence>
<keyword evidence="4" id="KW-0732">Signal</keyword>
<dbReference type="Pfam" id="PF01011">
    <property type="entry name" value="PQQ"/>
    <property type="match status" value="3"/>
</dbReference>
<protein>
    <submittedName>
        <fullName evidence="6">Pyrrolo-quinoline quinone</fullName>
    </submittedName>
</protein>
<feature type="chain" id="PRO_5014324683" evidence="4">
    <location>
        <begin position="32"/>
        <end position="614"/>
    </location>
</feature>
<feature type="domain" description="Pyrrolo-quinoline quinone repeat" evidence="5">
    <location>
        <begin position="250"/>
        <end position="421"/>
    </location>
</feature>
<dbReference type="OrthoDB" id="9794322at2"/>
<feature type="domain" description="Pyrrolo-quinoline quinone repeat" evidence="5">
    <location>
        <begin position="429"/>
        <end position="582"/>
    </location>
</feature>
<evidence type="ECO:0000256" key="3">
    <source>
        <dbReference type="ARBA" id="ARBA00023002"/>
    </source>
</evidence>
<dbReference type="GO" id="GO:0016491">
    <property type="term" value="F:oxidoreductase activity"/>
    <property type="evidence" value="ECO:0007669"/>
    <property type="project" value="UniProtKB-KW"/>
</dbReference>
<dbReference type="SMART" id="SM00564">
    <property type="entry name" value="PQQ"/>
    <property type="match status" value="6"/>
</dbReference>
<accession>A0A2J7TI12</accession>
<dbReference type="AlphaFoldDB" id="A0A2J7TI12"/>
<dbReference type="EMBL" id="PDZR01000007">
    <property type="protein sequence ID" value="PNG26413.1"/>
    <property type="molecule type" value="Genomic_DNA"/>
</dbReference>
<evidence type="ECO:0000256" key="1">
    <source>
        <dbReference type="ARBA" id="ARBA00001931"/>
    </source>
</evidence>
<feature type="signal peptide" evidence="4">
    <location>
        <begin position="1"/>
        <end position="31"/>
    </location>
</feature>
<sequence>MRHRLFRAAAWVLVGFGLPVSWSAHSCGALAAEVTSADLLAAEADPNDWLTNGRSFSNLRFSPLTEINTANVQHLAPKWIYQTGKAATFQATPLVSDGVIYLSEPFSSVSAIDARTGEKIWRYEHKLPAQKLCCGPANRGVALGEGKVFVATVDARLITLDAKSGEIVWNVLLAAPDASTAEDKAALADIAGAGSRAASGQSGVGANSAPLYYDGKVFIGVTGAGYGLHLESERPGAPLGTVVGLAGKYGRSGFLAAFDAATGQRIWQFDSTQAGWEGDFVEKTAYGAALPRDIAREKADMAQFPDAWRTGGGTVWHTPALDPALGLLYFGIGNPSPQATGDGRPGDNLYTVSLVAVDVETGKLRWHFQQAPHDLWGYDVASPPSLFDVEIGGKIIPAVGQASKLGWYFVNDRRDGKFLYKSDAFVPQDNLFTAPTPEGVTIAPGVGGGVNWSPAAVDAAKGIAYVAAMHLPTTFKTAILPAHDGKPPVAYTTADPANVPNWGVLAALDLKQNGKILWSHQTPQPLVGGALATAGGLVFTGEGNGFFDAFDAASGALLWRFNCGAGVNAPPISYAIGGRQYIAVAAGGSAIWGYPQGDALLVFALPQGLPVKGE</sequence>